<dbReference type="PANTHER" id="PTHR15715">
    <property type="entry name" value="CENTROSOMAL PROTEIN OF 170 KDA"/>
    <property type="match status" value="1"/>
</dbReference>
<evidence type="ECO:0000313" key="5">
    <source>
        <dbReference type="EMBL" id="KHJ34158.1"/>
    </source>
</evidence>
<feature type="region of interest" description="Disordered" evidence="2">
    <location>
        <begin position="86"/>
        <end position="160"/>
    </location>
</feature>
<gene>
    <name evidence="5" type="ORF">EV44_g6240</name>
</gene>
<dbReference type="GO" id="GO:0005737">
    <property type="term" value="C:cytoplasm"/>
    <property type="evidence" value="ECO:0007669"/>
    <property type="project" value="TreeGrafter"/>
</dbReference>
<dbReference type="InterPro" id="IPR000253">
    <property type="entry name" value="FHA_dom"/>
</dbReference>
<feature type="region of interest" description="Disordered" evidence="2">
    <location>
        <begin position="576"/>
        <end position="595"/>
    </location>
</feature>
<evidence type="ECO:0000313" key="6">
    <source>
        <dbReference type="Proteomes" id="UP000030854"/>
    </source>
</evidence>
<dbReference type="InterPro" id="IPR051176">
    <property type="entry name" value="Cent_Immune-Sig_Mod"/>
</dbReference>
<dbReference type="EMBL" id="JNVN01001011">
    <property type="protein sequence ID" value="KHJ34158.1"/>
    <property type="molecule type" value="Genomic_DNA"/>
</dbReference>
<dbReference type="Pfam" id="PF00498">
    <property type="entry name" value="FHA"/>
    <property type="match status" value="1"/>
</dbReference>
<feature type="compositionally biased region" description="Polar residues" evidence="2">
    <location>
        <begin position="577"/>
        <end position="586"/>
    </location>
</feature>
<evidence type="ECO:0000256" key="3">
    <source>
        <dbReference type="SAM" id="Phobius"/>
    </source>
</evidence>
<dbReference type="InterPro" id="IPR008984">
    <property type="entry name" value="SMAD_FHA_dom_sf"/>
</dbReference>
<dbReference type="AlphaFoldDB" id="A0A0B1P7B5"/>
<feature type="coiled-coil region" evidence="1">
    <location>
        <begin position="498"/>
        <end position="542"/>
    </location>
</feature>
<sequence length="752" mass="83354">MTAVANLPSLQQNNRPRWDISNGQVTCDPINADKVARRYASKKIVQRPKTLPVIASLGSVPHPVDTAQTKNHVNGAVMSAPAVDNGTWATGGAKKKAQKPEAWLNRRSNSVSNFSTSSTRSSDEFAPNELISRCSGTTTSAQRSSNISSQKPNGKRSQNQLLVSNPPVLCLISMNGTFDRKKISVPFYPESVRIGRQTNTKTTPSPTNGYFDSKVLSRQHAELWADKNGIIWIKDIKSSNGTFVNGARLSLENRESEPHELEKHDQLDLGIDIVSEDQKTVVHHKVAAKVEYAGFAETLDGIDFDDVDNVTSTNIGLSQSQVQIRGKNELHNPVGNNKKQGTTTSITNNLISLGQQQQMKFWMVPVTVEQIVKRLTNEMRNARLQTNELEKTHEFLGSLLDMNIIGQSDRPIVNEAIKPSAFLNNMTRSEPTNCFSAPPAPPPQQPLPEKPDFARYNDYQSQASHIKQANIEPSTSVSGISQARTGTLGQVMSLMEALSVSKKEIESQNLKVRDLEELLIKEKKAREQAEEIAKQLELESETRRNGLLTVSLNQSEKENEFQPYTQFPKQISHIKTEASSLSPSTKTEVHNSESSDSMDTCLETIFAEIGELNENFATCNVHTEAATVNRNVDQKTLAEMVEEIRHDHAKRNKLSLDELGFSDNCSGESILLNKNRTDINMNQQGLKQTFKAQSPSNNEVLSTTGNLVKNNNYSEPLLTHYTAPFASMLGIVLIGVGIMSYLNGWHVIKVER</sequence>
<dbReference type="SUPFAM" id="SSF49879">
    <property type="entry name" value="SMAD/FHA domain"/>
    <property type="match status" value="1"/>
</dbReference>
<dbReference type="OMA" id="VEHAGFM"/>
<comment type="caution">
    <text evidence="5">The sequence shown here is derived from an EMBL/GenBank/DDBJ whole genome shotgun (WGS) entry which is preliminary data.</text>
</comment>
<dbReference type="SMART" id="SM00240">
    <property type="entry name" value="FHA"/>
    <property type="match status" value="1"/>
</dbReference>
<dbReference type="STRING" id="52586.A0A0B1P7B5"/>
<protein>
    <submittedName>
        <fullName evidence="5">Putative fha domain-containing protein</fullName>
    </submittedName>
</protein>
<proteinExistence type="predicted"/>
<keyword evidence="6" id="KW-1185">Reference proteome</keyword>
<keyword evidence="1" id="KW-0175">Coiled coil</keyword>
<accession>A0A0B1P7B5</accession>
<dbReference type="Proteomes" id="UP000030854">
    <property type="component" value="Unassembled WGS sequence"/>
</dbReference>
<dbReference type="HOGENOM" id="CLU_021864_0_0_1"/>
<feature type="compositionally biased region" description="Low complexity" evidence="2">
    <location>
        <begin position="105"/>
        <end position="120"/>
    </location>
</feature>
<evidence type="ECO:0000256" key="2">
    <source>
        <dbReference type="SAM" id="MobiDB-lite"/>
    </source>
</evidence>
<dbReference type="PANTHER" id="PTHR15715:SF46">
    <property type="entry name" value="TO VACUOLE TARGETING VPS64, PUTATIVE (AFU_ORTHOLOGUE AFUA_2G02420)-RELATED"/>
    <property type="match status" value="1"/>
</dbReference>
<evidence type="ECO:0000256" key="1">
    <source>
        <dbReference type="SAM" id="Coils"/>
    </source>
</evidence>
<feature type="compositionally biased region" description="Polar residues" evidence="2">
    <location>
        <begin position="134"/>
        <end position="160"/>
    </location>
</feature>
<evidence type="ECO:0000259" key="4">
    <source>
        <dbReference type="PROSITE" id="PS50006"/>
    </source>
</evidence>
<name>A0A0B1P7B5_UNCNE</name>
<keyword evidence="3" id="KW-0812">Transmembrane</keyword>
<keyword evidence="3" id="KW-1133">Transmembrane helix</keyword>
<dbReference type="PROSITE" id="PS50006">
    <property type="entry name" value="FHA_DOMAIN"/>
    <property type="match status" value="1"/>
</dbReference>
<dbReference type="Gene3D" id="2.60.200.20">
    <property type="match status" value="1"/>
</dbReference>
<feature type="transmembrane region" description="Helical" evidence="3">
    <location>
        <begin position="721"/>
        <end position="742"/>
    </location>
</feature>
<keyword evidence="3" id="KW-0472">Membrane</keyword>
<organism evidence="5 6">
    <name type="scientific">Uncinula necator</name>
    <name type="common">Grape powdery mildew</name>
    <dbReference type="NCBI Taxonomy" id="52586"/>
    <lineage>
        <taxon>Eukaryota</taxon>
        <taxon>Fungi</taxon>
        <taxon>Dikarya</taxon>
        <taxon>Ascomycota</taxon>
        <taxon>Pezizomycotina</taxon>
        <taxon>Leotiomycetes</taxon>
        <taxon>Erysiphales</taxon>
        <taxon>Erysiphaceae</taxon>
        <taxon>Erysiphe</taxon>
    </lineage>
</organism>
<feature type="domain" description="FHA" evidence="4">
    <location>
        <begin position="192"/>
        <end position="249"/>
    </location>
</feature>
<reference evidence="5 6" key="1">
    <citation type="journal article" date="2014" name="BMC Genomics">
        <title>Adaptive genomic structural variation in the grape powdery mildew pathogen, Erysiphe necator.</title>
        <authorList>
            <person name="Jones L."/>
            <person name="Riaz S."/>
            <person name="Morales-Cruz A."/>
            <person name="Amrine K.C."/>
            <person name="McGuire B."/>
            <person name="Gubler W.D."/>
            <person name="Walker M.A."/>
            <person name="Cantu D."/>
        </authorList>
    </citation>
    <scope>NUCLEOTIDE SEQUENCE [LARGE SCALE GENOMIC DNA]</scope>
    <source>
        <strain evidence="6">c</strain>
    </source>
</reference>